<keyword evidence="1" id="KW-0647">Proteasome</keyword>
<dbReference type="PANTHER" id="PTHR33559">
    <property type="entry name" value="PROTEASOME ASSEMBLY CHAPERONE 4"/>
    <property type="match status" value="1"/>
</dbReference>
<organism evidence="1 2">
    <name type="scientific">Nesidiocoris tenuis</name>
    <dbReference type="NCBI Taxonomy" id="355587"/>
    <lineage>
        <taxon>Eukaryota</taxon>
        <taxon>Metazoa</taxon>
        <taxon>Ecdysozoa</taxon>
        <taxon>Arthropoda</taxon>
        <taxon>Hexapoda</taxon>
        <taxon>Insecta</taxon>
        <taxon>Pterygota</taxon>
        <taxon>Neoptera</taxon>
        <taxon>Paraneoptera</taxon>
        <taxon>Hemiptera</taxon>
        <taxon>Heteroptera</taxon>
        <taxon>Panheteroptera</taxon>
        <taxon>Cimicomorpha</taxon>
        <taxon>Miridae</taxon>
        <taxon>Dicyphina</taxon>
        <taxon>Nesidiocoris</taxon>
    </lineage>
</organism>
<dbReference type="Pfam" id="PF16093">
    <property type="entry name" value="PAC4"/>
    <property type="match status" value="1"/>
</dbReference>
<sequence length="148" mass="16230">MGQVEADHNYLNFHRATLTNGSVSISGARAAPYHERTSHFTTRKFQATALSQIVDVEVLKMNASVYIWVGTASDSLDNMCLSMPSRFDAVPLASPWFGETDAALPVAQKLSQVLGKPVLLSLGVVDYRAVPHVERAIVEDIRANPDQY</sequence>
<accession>A0ABN7B9I7</accession>
<dbReference type="PANTHER" id="PTHR33559:SF1">
    <property type="entry name" value="PROTEASOME ASSEMBLY CHAPERONE 4"/>
    <property type="match status" value="1"/>
</dbReference>
<reference evidence="1 2" key="1">
    <citation type="submission" date="2023-09" db="EMBL/GenBank/DDBJ databases">
        <title>Nesidiocoris tenuis whole genome shotgun sequence.</title>
        <authorList>
            <person name="Shibata T."/>
            <person name="Shimoda M."/>
            <person name="Kobayashi T."/>
            <person name="Uehara T."/>
        </authorList>
    </citation>
    <scope>NUCLEOTIDE SEQUENCE [LARGE SCALE GENOMIC DNA]</scope>
    <source>
        <strain evidence="1 2">Japan</strain>
    </source>
</reference>
<gene>
    <name evidence="1" type="ORF">NTJ_13863</name>
</gene>
<dbReference type="EMBL" id="AP028920">
    <property type="protein sequence ID" value="BET01047.1"/>
    <property type="molecule type" value="Genomic_DNA"/>
</dbReference>
<dbReference type="GO" id="GO:0000502">
    <property type="term" value="C:proteasome complex"/>
    <property type="evidence" value="ECO:0007669"/>
    <property type="project" value="UniProtKB-KW"/>
</dbReference>
<keyword evidence="2" id="KW-1185">Reference proteome</keyword>
<protein>
    <submittedName>
        <fullName evidence="1">Proteasome (Prosome, macropain) assembly chaperone 4</fullName>
    </submittedName>
</protein>
<dbReference type="Proteomes" id="UP001307889">
    <property type="component" value="Chromosome 12"/>
</dbReference>
<evidence type="ECO:0000313" key="2">
    <source>
        <dbReference type="Proteomes" id="UP001307889"/>
    </source>
</evidence>
<proteinExistence type="predicted"/>
<name>A0ABN7B9I7_9HEMI</name>
<dbReference type="InterPro" id="IPR032157">
    <property type="entry name" value="PAC4"/>
</dbReference>
<evidence type="ECO:0000313" key="1">
    <source>
        <dbReference type="EMBL" id="BET01047.1"/>
    </source>
</evidence>